<evidence type="ECO:0000313" key="5">
    <source>
        <dbReference type="Proteomes" id="UP001140949"/>
    </source>
</evidence>
<keyword evidence="5" id="KW-1185">Reference proteome</keyword>
<dbReference type="EMBL" id="JANAVB010041219">
    <property type="protein sequence ID" value="KAJ6796490.1"/>
    <property type="molecule type" value="Genomic_DNA"/>
</dbReference>
<reference evidence="4" key="2">
    <citation type="submission" date="2023-04" db="EMBL/GenBank/DDBJ databases">
        <authorList>
            <person name="Bruccoleri R.E."/>
            <person name="Oakeley E.J."/>
            <person name="Faust A.-M."/>
            <person name="Dessus-Babus S."/>
            <person name="Altorfer M."/>
            <person name="Burckhardt D."/>
            <person name="Oertli M."/>
            <person name="Naumann U."/>
            <person name="Petersen F."/>
            <person name="Wong J."/>
        </authorList>
    </citation>
    <scope>NUCLEOTIDE SEQUENCE</scope>
    <source>
        <strain evidence="4">GSM-AAB239-AS_SAM_17_03QT</strain>
        <tissue evidence="4">Leaf</tissue>
    </source>
</reference>
<reference evidence="4" key="1">
    <citation type="journal article" date="2023" name="GigaByte">
        <title>Genome assembly of the bearded iris, Iris pallida Lam.</title>
        <authorList>
            <person name="Bruccoleri R.E."/>
            <person name="Oakeley E.J."/>
            <person name="Faust A.M.E."/>
            <person name="Altorfer M."/>
            <person name="Dessus-Babus S."/>
            <person name="Burckhardt D."/>
            <person name="Oertli M."/>
            <person name="Naumann U."/>
            <person name="Petersen F."/>
            <person name="Wong J."/>
        </authorList>
    </citation>
    <scope>NUCLEOTIDE SEQUENCE</scope>
    <source>
        <strain evidence="4">GSM-AAB239-AS_SAM_17_03QT</strain>
    </source>
</reference>
<organism evidence="4 5">
    <name type="scientific">Iris pallida</name>
    <name type="common">Sweet iris</name>
    <dbReference type="NCBI Taxonomy" id="29817"/>
    <lineage>
        <taxon>Eukaryota</taxon>
        <taxon>Viridiplantae</taxon>
        <taxon>Streptophyta</taxon>
        <taxon>Embryophyta</taxon>
        <taxon>Tracheophyta</taxon>
        <taxon>Spermatophyta</taxon>
        <taxon>Magnoliopsida</taxon>
        <taxon>Liliopsida</taxon>
        <taxon>Asparagales</taxon>
        <taxon>Iridaceae</taxon>
        <taxon>Iridoideae</taxon>
        <taxon>Irideae</taxon>
        <taxon>Iris</taxon>
    </lineage>
</organism>
<comment type="caution">
    <text evidence="4">The sequence shown here is derived from an EMBL/GenBank/DDBJ whole genome shotgun (WGS) entry which is preliminary data.</text>
</comment>
<sequence length="725" mass="78702">MGGLLKEALRSLSVEIGWTYAVFWRSAGSGDHIRHLIWEDGHCEFASCGRATIRSESMNLLINESGALQSNSNSSGGGGGGGGFVEVYKSMAAQVHIVGDGVVGRAAFTGNHEWILGDMLNDGGSMNLAGIIDQLLAGIKTIAIIPVLPHGVVQLGSNQMVMENIRFISHVKALFEQLGCQQGALLSDITKNSSNKNIHLHTSSGMQSSLSQFGVGTNTNDLSFPGGNNGHYQHFKYPISRALTQPSCASSTEFYSKTVVNAPTLPLVEENVSSTMTSASSFSRPVHHVVKPFFHLNSRHESGEQPQVVFSNPDIGLIKSELPYDPVSGIQYHPSVVLPSDRSAFLKEQFFSMSNIRSRELANNNEPNLNNSNNIQFHSHVSAALSSVQVSDTVSTFGRSELLNNIEDPRVSNSFSNVTGSIRQFVDSSSLEAPVVLNEVSHSPFKQMISRESEPSCPASVSKESQISSFAEKQEKSGMFHVSESSSTIFGEHTSCIRSLHANPQDGPVQENSVCVENSTCSSPNRNNDECNEILEFLHTLDEKTSRSSLQSSSGNDLFDLLRLDHNKYGYRRSSLDDVIVYGTDSNAHELSTDVSTCMTEIDVPSIFNVSDNEICHSGTVAETASDHLLDAVVSRINPGAKLDTYDNVSCKTSQTQICSSSHYPTSPTYCWVPPSKHMHGETFLLPPVHVKSEPTASSSGKSSCSMERNDGCFFPEEWGLQVSD</sequence>
<feature type="domain" description="Transcription factor MYC/MYB N-terminal" evidence="3">
    <location>
        <begin position="5"/>
        <end position="175"/>
    </location>
</feature>
<dbReference type="InterPro" id="IPR043561">
    <property type="entry name" value="LHW-like"/>
</dbReference>
<dbReference type="InterPro" id="IPR025610">
    <property type="entry name" value="MYC/MYB_N"/>
</dbReference>
<keyword evidence="2" id="KW-0804">Transcription</keyword>
<evidence type="ECO:0000313" key="4">
    <source>
        <dbReference type="EMBL" id="KAJ6796490.1"/>
    </source>
</evidence>
<dbReference type="AlphaFoldDB" id="A0AAX6DXJ5"/>
<keyword evidence="1" id="KW-0805">Transcription regulation</keyword>
<proteinExistence type="predicted"/>
<dbReference type="Pfam" id="PF14215">
    <property type="entry name" value="bHLH-MYC_N"/>
    <property type="match status" value="1"/>
</dbReference>
<evidence type="ECO:0000256" key="1">
    <source>
        <dbReference type="ARBA" id="ARBA00023015"/>
    </source>
</evidence>
<dbReference type="GO" id="GO:0003700">
    <property type="term" value="F:DNA-binding transcription factor activity"/>
    <property type="evidence" value="ECO:0007669"/>
    <property type="project" value="InterPro"/>
</dbReference>
<name>A0AAX6DXJ5_IRIPA</name>
<evidence type="ECO:0000259" key="3">
    <source>
        <dbReference type="Pfam" id="PF14215"/>
    </source>
</evidence>
<evidence type="ECO:0000256" key="2">
    <source>
        <dbReference type="ARBA" id="ARBA00023163"/>
    </source>
</evidence>
<accession>A0AAX6DXJ5</accession>
<dbReference type="PANTHER" id="PTHR46196">
    <property type="entry name" value="TRANSCRIPTION FACTOR BHLH155-LIKE ISOFORM X1-RELATED"/>
    <property type="match status" value="1"/>
</dbReference>
<dbReference type="Proteomes" id="UP001140949">
    <property type="component" value="Unassembled WGS sequence"/>
</dbReference>
<dbReference type="PANTHER" id="PTHR46196:SF4">
    <property type="entry name" value="TRANSCRIPTION FACTOR LHW"/>
    <property type="match status" value="1"/>
</dbReference>
<protein>
    <submittedName>
        <fullName evidence="4">Transcription factor LHW</fullName>
    </submittedName>
</protein>
<gene>
    <name evidence="4" type="ORF">M6B38_218775</name>
</gene>